<gene>
    <name evidence="1" type="ORF">TCIL3000_9_720</name>
</gene>
<protein>
    <submittedName>
        <fullName evidence="1">Uncharacterized protein</fullName>
    </submittedName>
</protein>
<sequence length="135" mass="15226">MKTAALFAPMWDECALPFVFPLSPPYAQPISSRALLDETRRSCDRPHFHMVLPFTSQRCMPRQPRVIVSQRGVTVCLKGIKGGITNATITGTSLAGELPCVLPRFCVVPRVRGRRWRIRGTARCLSFLLAVRMWK</sequence>
<proteinExistence type="predicted"/>
<name>G0UTG4_TRYCI</name>
<reference evidence="1" key="1">
    <citation type="journal article" date="2012" name="Proc. Natl. Acad. Sci. U.S.A.">
        <title>Antigenic diversity is generated by distinct evolutionary mechanisms in African trypanosome species.</title>
        <authorList>
            <person name="Jackson A.P."/>
            <person name="Berry A."/>
            <person name="Aslett M."/>
            <person name="Allison H.C."/>
            <person name="Burton P."/>
            <person name="Vavrova-Anderson J."/>
            <person name="Brown R."/>
            <person name="Browne H."/>
            <person name="Corton N."/>
            <person name="Hauser H."/>
            <person name="Gamble J."/>
            <person name="Gilderthorp R."/>
            <person name="Marcello L."/>
            <person name="McQuillan J."/>
            <person name="Otto T.D."/>
            <person name="Quail M.A."/>
            <person name="Sanders M.J."/>
            <person name="van Tonder A."/>
            <person name="Ginger M.L."/>
            <person name="Field M.C."/>
            <person name="Barry J.D."/>
            <person name="Hertz-Fowler C."/>
            <person name="Berriman M."/>
        </authorList>
    </citation>
    <scope>NUCLEOTIDE SEQUENCE</scope>
    <source>
        <strain evidence="1">IL3000</strain>
    </source>
</reference>
<dbReference type="EMBL" id="HE575322">
    <property type="protein sequence ID" value="CCC92678.1"/>
    <property type="molecule type" value="Genomic_DNA"/>
</dbReference>
<evidence type="ECO:0000313" key="1">
    <source>
        <dbReference type="EMBL" id="CCC92678.1"/>
    </source>
</evidence>
<organism evidence="1">
    <name type="scientific">Trypanosoma congolense (strain IL3000)</name>
    <dbReference type="NCBI Taxonomy" id="1068625"/>
    <lineage>
        <taxon>Eukaryota</taxon>
        <taxon>Discoba</taxon>
        <taxon>Euglenozoa</taxon>
        <taxon>Kinetoplastea</taxon>
        <taxon>Metakinetoplastina</taxon>
        <taxon>Trypanosomatida</taxon>
        <taxon>Trypanosomatidae</taxon>
        <taxon>Trypanosoma</taxon>
        <taxon>Nannomonas</taxon>
    </lineage>
</organism>
<dbReference type="AlphaFoldDB" id="G0UTG4"/>
<accession>G0UTG4</accession>